<protein>
    <submittedName>
        <fullName evidence="2">Uncharacterized protein</fullName>
    </submittedName>
</protein>
<name>A0AAI9UCF6_9PEZI</name>
<keyword evidence="1" id="KW-1133">Transmembrane helix</keyword>
<feature type="transmembrane region" description="Helical" evidence="1">
    <location>
        <begin position="87"/>
        <end position="106"/>
    </location>
</feature>
<dbReference type="EMBL" id="MLGG01000024">
    <property type="protein sequence ID" value="KAK1455766.1"/>
    <property type="molecule type" value="Genomic_DNA"/>
</dbReference>
<reference evidence="2 3" key="1">
    <citation type="submission" date="2016-10" db="EMBL/GenBank/DDBJ databases">
        <title>The genome sequence of Colletotrichum fioriniae PJ7.</title>
        <authorList>
            <person name="Baroncelli R."/>
        </authorList>
    </citation>
    <scope>NUCLEOTIDE SEQUENCE [LARGE SCALE GENOMIC DNA]</scope>
    <source>
        <strain evidence="2">Col 31</strain>
    </source>
</reference>
<accession>A0AAI9UCF6</accession>
<feature type="transmembrane region" description="Helical" evidence="1">
    <location>
        <begin position="112"/>
        <end position="133"/>
    </location>
</feature>
<keyword evidence="3" id="KW-1185">Reference proteome</keyword>
<evidence type="ECO:0000313" key="3">
    <source>
        <dbReference type="Proteomes" id="UP001239795"/>
    </source>
</evidence>
<feature type="transmembrane region" description="Helical" evidence="1">
    <location>
        <begin position="140"/>
        <end position="163"/>
    </location>
</feature>
<gene>
    <name evidence="2" type="ORF">CMEL01_04526</name>
</gene>
<keyword evidence="1" id="KW-0472">Membrane</keyword>
<evidence type="ECO:0000256" key="1">
    <source>
        <dbReference type="SAM" id="Phobius"/>
    </source>
</evidence>
<evidence type="ECO:0000313" key="2">
    <source>
        <dbReference type="EMBL" id="KAK1455766.1"/>
    </source>
</evidence>
<organism evidence="2 3">
    <name type="scientific">Colletotrichum melonis</name>
    <dbReference type="NCBI Taxonomy" id="1209925"/>
    <lineage>
        <taxon>Eukaryota</taxon>
        <taxon>Fungi</taxon>
        <taxon>Dikarya</taxon>
        <taxon>Ascomycota</taxon>
        <taxon>Pezizomycotina</taxon>
        <taxon>Sordariomycetes</taxon>
        <taxon>Hypocreomycetidae</taxon>
        <taxon>Glomerellales</taxon>
        <taxon>Glomerellaceae</taxon>
        <taxon>Colletotrichum</taxon>
        <taxon>Colletotrichum acutatum species complex</taxon>
    </lineage>
</organism>
<dbReference type="AlphaFoldDB" id="A0AAI9UCF6"/>
<dbReference type="Proteomes" id="UP001239795">
    <property type="component" value="Unassembled WGS sequence"/>
</dbReference>
<keyword evidence="1" id="KW-0812">Transmembrane</keyword>
<sequence length="190" mass="22271">MRRPKGRLGTSPPITFGTFNFQGPQWDSDLSSAEEGTFFNENRNLSGELESIPFTEDHRSWVRWPSVLFTNFVLKPFETLSWALEPLMSYIAAVCLFAGWLYFMSIILPGDFLLEVFLVVLLFATVSAVVWMWDEVLIQYYLAFPDTANASAMFALTNFWFVIPRLGEWLEWCNRRIEKVRQQQQSRRRF</sequence>
<proteinExistence type="predicted"/>
<comment type="caution">
    <text evidence="2">The sequence shown here is derived from an EMBL/GenBank/DDBJ whole genome shotgun (WGS) entry which is preliminary data.</text>
</comment>